<evidence type="ECO:0000313" key="2">
    <source>
        <dbReference type="EMBL" id="NYA72362.1"/>
    </source>
</evidence>
<feature type="signal peptide" evidence="1">
    <location>
        <begin position="1"/>
        <end position="18"/>
    </location>
</feature>
<dbReference type="RefSeq" id="WP_176007164.1">
    <property type="nucleotide sequence ID" value="NZ_JABWMI010000018.1"/>
</dbReference>
<organism evidence="2 3">
    <name type="scientific">Flavobacterium agri</name>
    <dbReference type="NCBI Taxonomy" id="2743471"/>
    <lineage>
        <taxon>Bacteria</taxon>
        <taxon>Pseudomonadati</taxon>
        <taxon>Bacteroidota</taxon>
        <taxon>Flavobacteriia</taxon>
        <taxon>Flavobacteriales</taxon>
        <taxon>Flavobacteriaceae</taxon>
        <taxon>Flavobacterium</taxon>
    </lineage>
</organism>
<reference evidence="2 3" key="1">
    <citation type="submission" date="2020-07" db="EMBL/GenBank/DDBJ databases">
        <authorList>
            <person name="Sun Q."/>
        </authorList>
    </citation>
    <scope>NUCLEOTIDE SEQUENCE [LARGE SCALE GENOMIC DNA]</scope>
    <source>
        <strain evidence="2 3">MAH-1</strain>
    </source>
</reference>
<accession>A0A7Y9C8G3</accession>
<evidence type="ECO:0000256" key="1">
    <source>
        <dbReference type="SAM" id="SignalP"/>
    </source>
</evidence>
<proteinExistence type="predicted"/>
<name>A0A7Y9C8G3_9FLAO</name>
<sequence>MKSIITLGIALLATVATQASTNSGLSELDFGTGSGNAKAVSSHPKYVNEETVLNPTAYISSGYLKSVEEAMVDNKKIVDAQDEQVQPLFLETSVNEIKENNRIIEAQMPDYAPLDFNYINKAQEKLSIPNALPKL</sequence>
<keyword evidence="1" id="KW-0732">Signal</keyword>
<dbReference type="AlphaFoldDB" id="A0A7Y9C8G3"/>
<evidence type="ECO:0000313" key="3">
    <source>
        <dbReference type="Proteomes" id="UP000535020"/>
    </source>
</evidence>
<protein>
    <submittedName>
        <fullName evidence="2">Uncharacterized protein</fullName>
    </submittedName>
</protein>
<keyword evidence="3" id="KW-1185">Reference proteome</keyword>
<dbReference type="EMBL" id="JACBJI010000007">
    <property type="protein sequence ID" value="NYA72362.1"/>
    <property type="molecule type" value="Genomic_DNA"/>
</dbReference>
<comment type="caution">
    <text evidence="2">The sequence shown here is derived from an EMBL/GenBank/DDBJ whole genome shotgun (WGS) entry which is preliminary data.</text>
</comment>
<gene>
    <name evidence="2" type="ORF">HZF10_15640</name>
</gene>
<dbReference type="Proteomes" id="UP000535020">
    <property type="component" value="Unassembled WGS sequence"/>
</dbReference>
<feature type="chain" id="PRO_5031231530" evidence="1">
    <location>
        <begin position="19"/>
        <end position="135"/>
    </location>
</feature>